<dbReference type="GO" id="GO:0016787">
    <property type="term" value="F:hydrolase activity"/>
    <property type="evidence" value="ECO:0007669"/>
    <property type="project" value="UniProtKB-KW"/>
</dbReference>
<name>A0ABR4LH16_9EURO</name>
<dbReference type="Proteomes" id="UP001610432">
    <property type="component" value="Unassembled WGS sequence"/>
</dbReference>
<dbReference type="InterPro" id="IPR027417">
    <property type="entry name" value="P-loop_NTPase"/>
</dbReference>
<keyword evidence="5" id="KW-1185">Reference proteome</keyword>
<dbReference type="PANTHER" id="PTHR24072">
    <property type="entry name" value="RHO FAMILY GTPASE"/>
    <property type="match status" value="1"/>
</dbReference>
<dbReference type="InterPro" id="IPR001806">
    <property type="entry name" value="Small_GTPase"/>
</dbReference>
<dbReference type="Gene3D" id="3.40.50.300">
    <property type="entry name" value="P-loop containing nucleotide triphosphate hydrolases"/>
    <property type="match status" value="1"/>
</dbReference>
<evidence type="ECO:0000256" key="3">
    <source>
        <dbReference type="ARBA" id="ARBA00023134"/>
    </source>
</evidence>
<dbReference type="Pfam" id="PF00071">
    <property type="entry name" value="Ras"/>
    <property type="match status" value="1"/>
</dbReference>
<dbReference type="EMBL" id="JBFXLQ010000047">
    <property type="protein sequence ID" value="KAL2863827.1"/>
    <property type="molecule type" value="Genomic_DNA"/>
</dbReference>
<sequence>MATTQSKLKRVKYVKPSKSYTSYTSSLSNTSKCVVVGDNNVGKTTLLTLYTTGKLLLEDQIPRVFDNYSQQVGDYALELWDTYKPEEYDRYRQYCYPNTDIILVCFSVAREASFYNVKDFWTDEIQTYRPETPWLLVGTKTDLRDAPGASEVKHFGRANVFIMPEEGRSAAKQLGASGYVECSSKEDLNVKEVFDEVRSTRSTLVALALCSMWVLE</sequence>
<dbReference type="SMART" id="SM00173">
    <property type="entry name" value="RAS"/>
    <property type="match status" value="1"/>
</dbReference>
<dbReference type="SMART" id="SM00174">
    <property type="entry name" value="RHO"/>
    <property type="match status" value="1"/>
</dbReference>
<dbReference type="SMART" id="SM00175">
    <property type="entry name" value="RAB"/>
    <property type="match status" value="1"/>
</dbReference>
<gene>
    <name evidence="4" type="ORF">BJX67DRAFT_384358</name>
</gene>
<dbReference type="GeneID" id="98148720"/>
<dbReference type="PROSITE" id="PS51419">
    <property type="entry name" value="RAB"/>
    <property type="match status" value="1"/>
</dbReference>
<organism evidence="4 5">
    <name type="scientific">Aspergillus lucknowensis</name>
    <dbReference type="NCBI Taxonomy" id="176173"/>
    <lineage>
        <taxon>Eukaryota</taxon>
        <taxon>Fungi</taxon>
        <taxon>Dikarya</taxon>
        <taxon>Ascomycota</taxon>
        <taxon>Pezizomycotina</taxon>
        <taxon>Eurotiomycetes</taxon>
        <taxon>Eurotiomycetidae</taxon>
        <taxon>Eurotiales</taxon>
        <taxon>Aspergillaceae</taxon>
        <taxon>Aspergillus</taxon>
        <taxon>Aspergillus subgen. Nidulantes</taxon>
    </lineage>
</organism>
<dbReference type="SUPFAM" id="SSF52540">
    <property type="entry name" value="P-loop containing nucleoside triphosphate hydrolases"/>
    <property type="match status" value="1"/>
</dbReference>
<dbReference type="InterPro" id="IPR005225">
    <property type="entry name" value="Small_GTP-bd"/>
</dbReference>
<dbReference type="PROSITE" id="PS51421">
    <property type="entry name" value="RAS"/>
    <property type="match status" value="1"/>
</dbReference>
<evidence type="ECO:0000313" key="4">
    <source>
        <dbReference type="EMBL" id="KAL2863827.1"/>
    </source>
</evidence>
<comment type="caution">
    <text evidence="4">The sequence shown here is derived from an EMBL/GenBank/DDBJ whole genome shotgun (WGS) entry which is preliminary data.</text>
</comment>
<reference evidence="4 5" key="1">
    <citation type="submission" date="2024-07" db="EMBL/GenBank/DDBJ databases">
        <title>Section-level genome sequencing and comparative genomics of Aspergillus sections Usti and Cavernicolus.</title>
        <authorList>
            <consortium name="Lawrence Berkeley National Laboratory"/>
            <person name="Nybo J.L."/>
            <person name="Vesth T.C."/>
            <person name="Theobald S."/>
            <person name="Frisvad J.C."/>
            <person name="Larsen T.O."/>
            <person name="Kjaerboelling I."/>
            <person name="Rothschild-Mancinelli K."/>
            <person name="Lyhne E.K."/>
            <person name="Kogle M.E."/>
            <person name="Barry K."/>
            <person name="Clum A."/>
            <person name="Na H."/>
            <person name="Ledsgaard L."/>
            <person name="Lin J."/>
            <person name="Lipzen A."/>
            <person name="Kuo A."/>
            <person name="Riley R."/>
            <person name="Mondo S."/>
            <person name="Labutti K."/>
            <person name="Haridas S."/>
            <person name="Pangalinan J."/>
            <person name="Salamov A.A."/>
            <person name="Simmons B.A."/>
            <person name="Magnuson J.K."/>
            <person name="Chen J."/>
            <person name="Drula E."/>
            <person name="Henrissat B."/>
            <person name="Wiebenga A."/>
            <person name="Lubbers R.J."/>
            <person name="Gomes A.C."/>
            <person name="Macurrencykelacurrency M.R."/>
            <person name="Stajich J."/>
            <person name="Grigoriev I.V."/>
            <person name="Mortensen U.H."/>
            <person name="De Vries R.P."/>
            <person name="Baker S.E."/>
            <person name="Andersen M.R."/>
        </authorList>
    </citation>
    <scope>NUCLEOTIDE SEQUENCE [LARGE SCALE GENOMIC DNA]</scope>
    <source>
        <strain evidence="4 5">CBS 449.75</strain>
    </source>
</reference>
<dbReference type="InterPro" id="IPR003578">
    <property type="entry name" value="Small_GTPase_Rho"/>
</dbReference>
<proteinExistence type="predicted"/>
<protein>
    <submittedName>
        <fullName evidence="4">P-loop containing nucleoside triphosphate hydrolase protein</fullName>
    </submittedName>
</protein>
<keyword evidence="1" id="KW-0488">Methylation</keyword>
<keyword evidence="3" id="KW-0342">GTP-binding</keyword>
<evidence type="ECO:0000313" key="5">
    <source>
        <dbReference type="Proteomes" id="UP001610432"/>
    </source>
</evidence>
<keyword evidence="2" id="KW-0547">Nucleotide-binding</keyword>
<dbReference type="PROSITE" id="PS51420">
    <property type="entry name" value="RHO"/>
    <property type="match status" value="1"/>
</dbReference>
<dbReference type="RefSeq" id="XP_070882806.1">
    <property type="nucleotide sequence ID" value="XM_071033648.1"/>
</dbReference>
<evidence type="ECO:0000256" key="2">
    <source>
        <dbReference type="ARBA" id="ARBA00022741"/>
    </source>
</evidence>
<keyword evidence="4" id="KW-0378">Hydrolase</keyword>
<evidence type="ECO:0000256" key="1">
    <source>
        <dbReference type="ARBA" id="ARBA00022481"/>
    </source>
</evidence>
<dbReference type="CDD" id="cd00157">
    <property type="entry name" value="Rho"/>
    <property type="match status" value="1"/>
</dbReference>
<dbReference type="NCBIfam" id="TIGR00231">
    <property type="entry name" value="small_GTP"/>
    <property type="match status" value="1"/>
</dbReference>
<accession>A0ABR4LH16</accession>
<dbReference type="PRINTS" id="PR00449">
    <property type="entry name" value="RASTRNSFRMNG"/>
</dbReference>